<evidence type="ECO:0000313" key="1">
    <source>
        <dbReference type="EMBL" id="STT79497.1"/>
    </source>
</evidence>
<dbReference type="Proteomes" id="UP000254340">
    <property type="component" value="Unassembled WGS sequence"/>
</dbReference>
<evidence type="ECO:0000313" key="2">
    <source>
        <dbReference type="Proteomes" id="UP000254340"/>
    </source>
</evidence>
<sequence length="82" mass="9515">MIQQISSPREKDHNSSTRILLNTHYLDIKQSIRFKRLSDMTDAAIHHVAWSDNICACFGVGKRLSGENFFCRLIKYISIFVQ</sequence>
<gene>
    <name evidence="1" type="ORF">NCTC5047_02106</name>
</gene>
<accession>A0A377XCD7</accession>
<dbReference type="EMBL" id="UGLH01000005">
    <property type="protein sequence ID" value="STT79497.1"/>
    <property type="molecule type" value="Genomic_DNA"/>
</dbReference>
<organism evidence="1 2">
    <name type="scientific">Klebsiella pneumoniae</name>
    <dbReference type="NCBI Taxonomy" id="573"/>
    <lineage>
        <taxon>Bacteria</taxon>
        <taxon>Pseudomonadati</taxon>
        <taxon>Pseudomonadota</taxon>
        <taxon>Gammaproteobacteria</taxon>
        <taxon>Enterobacterales</taxon>
        <taxon>Enterobacteriaceae</taxon>
        <taxon>Klebsiella/Raoultella group</taxon>
        <taxon>Klebsiella</taxon>
        <taxon>Klebsiella pneumoniae complex</taxon>
    </lineage>
</organism>
<proteinExistence type="predicted"/>
<reference evidence="1 2" key="1">
    <citation type="submission" date="2018-06" db="EMBL/GenBank/DDBJ databases">
        <authorList>
            <consortium name="Pathogen Informatics"/>
            <person name="Doyle S."/>
        </authorList>
    </citation>
    <scope>NUCLEOTIDE SEQUENCE [LARGE SCALE GENOMIC DNA]</scope>
    <source>
        <strain evidence="1 2">NCTC5047</strain>
    </source>
</reference>
<dbReference type="AlphaFoldDB" id="A0A377XCD7"/>
<protein>
    <submittedName>
        <fullName evidence="1">Uncharacterized protein</fullName>
    </submittedName>
</protein>
<name>A0A377XCD7_KLEPN</name>